<sequence>MNTLQQLKQLIHEKFDIDITTLQADQPLAEYGLDSLSLAELLFTVEEKFDIDFPDSRQDINTLTELAAVIDEALTNKKAA</sequence>
<dbReference type="PROSITE" id="PS00012">
    <property type="entry name" value="PHOSPHOPANTETHEINE"/>
    <property type="match status" value="1"/>
</dbReference>
<name>A0A7W2FFJ3_9BURK</name>
<evidence type="ECO:0000313" key="5">
    <source>
        <dbReference type="Proteomes" id="UP000573499"/>
    </source>
</evidence>
<keyword evidence="1" id="KW-0596">Phosphopantetheine</keyword>
<evidence type="ECO:0000313" key="4">
    <source>
        <dbReference type="EMBL" id="MBA5690702.1"/>
    </source>
</evidence>
<comment type="caution">
    <text evidence="4">The sequence shown here is derived from an EMBL/GenBank/DDBJ whole genome shotgun (WGS) entry which is preliminary data.</text>
</comment>
<reference evidence="4 5" key="1">
    <citation type="submission" date="2020-07" db="EMBL/GenBank/DDBJ databases">
        <title>Novel species isolated from subtropical streams in China.</title>
        <authorList>
            <person name="Lu H."/>
        </authorList>
    </citation>
    <scope>NUCLEOTIDE SEQUENCE [LARGE SCALE GENOMIC DNA]</scope>
    <source>
        <strain evidence="4 5">LX47W</strain>
    </source>
</reference>
<accession>A0A7W2FFJ3</accession>
<evidence type="ECO:0000256" key="2">
    <source>
        <dbReference type="ARBA" id="ARBA00022553"/>
    </source>
</evidence>
<dbReference type="InterPro" id="IPR006162">
    <property type="entry name" value="Ppantetheine_attach_site"/>
</dbReference>
<keyword evidence="5" id="KW-1185">Reference proteome</keyword>
<evidence type="ECO:0000259" key="3">
    <source>
        <dbReference type="PROSITE" id="PS50075"/>
    </source>
</evidence>
<dbReference type="Gene3D" id="1.10.1200.10">
    <property type="entry name" value="ACP-like"/>
    <property type="match status" value="1"/>
</dbReference>
<dbReference type="PROSITE" id="PS50075">
    <property type="entry name" value="CARRIER"/>
    <property type="match status" value="1"/>
</dbReference>
<dbReference type="AlphaFoldDB" id="A0A7W2FFJ3"/>
<dbReference type="InterPro" id="IPR036736">
    <property type="entry name" value="ACP-like_sf"/>
</dbReference>
<organism evidence="4 5">
    <name type="scientific">Rugamonas apoptosis</name>
    <dbReference type="NCBI Taxonomy" id="2758570"/>
    <lineage>
        <taxon>Bacteria</taxon>
        <taxon>Pseudomonadati</taxon>
        <taxon>Pseudomonadota</taxon>
        <taxon>Betaproteobacteria</taxon>
        <taxon>Burkholderiales</taxon>
        <taxon>Oxalobacteraceae</taxon>
        <taxon>Telluria group</taxon>
        <taxon>Rugamonas</taxon>
    </lineage>
</organism>
<feature type="domain" description="Carrier" evidence="3">
    <location>
        <begin position="1"/>
        <end position="77"/>
    </location>
</feature>
<dbReference type="SUPFAM" id="SSF47336">
    <property type="entry name" value="ACP-like"/>
    <property type="match status" value="1"/>
</dbReference>
<dbReference type="Proteomes" id="UP000573499">
    <property type="component" value="Unassembled WGS sequence"/>
</dbReference>
<evidence type="ECO:0000256" key="1">
    <source>
        <dbReference type="ARBA" id="ARBA00022450"/>
    </source>
</evidence>
<gene>
    <name evidence="4" type="ORF">H3H39_27065</name>
</gene>
<proteinExistence type="predicted"/>
<keyword evidence="2" id="KW-0597">Phosphoprotein</keyword>
<dbReference type="Pfam" id="PF00550">
    <property type="entry name" value="PP-binding"/>
    <property type="match status" value="1"/>
</dbReference>
<dbReference type="EMBL" id="JACEZU010000023">
    <property type="protein sequence ID" value="MBA5690702.1"/>
    <property type="molecule type" value="Genomic_DNA"/>
</dbReference>
<dbReference type="RefSeq" id="WP_182157647.1">
    <property type="nucleotide sequence ID" value="NZ_JACEZU010000023.1"/>
</dbReference>
<protein>
    <submittedName>
        <fullName evidence="4">Acyl carrier protein</fullName>
    </submittedName>
</protein>
<dbReference type="InterPro" id="IPR009081">
    <property type="entry name" value="PP-bd_ACP"/>
</dbReference>